<gene>
    <name evidence="4" type="ORF">CCR75_003730</name>
</gene>
<feature type="compositionally biased region" description="Acidic residues" evidence="1">
    <location>
        <begin position="632"/>
        <end position="642"/>
    </location>
</feature>
<comment type="caution">
    <text evidence="4">The sequence shown here is derived from an EMBL/GenBank/DDBJ whole genome shotgun (WGS) entry which is preliminary data.</text>
</comment>
<dbReference type="AlphaFoldDB" id="A0A976IGK4"/>
<feature type="region of interest" description="Disordered" evidence="1">
    <location>
        <begin position="567"/>
        <end position="601"/>
    </location>
</feature>
<dbReference type="RefSeq" id="XP_067820373.1">
    <property type="nucleotide sequence ID" value="XM_067961823.1"/>
</dbReference>
<feature type="compositionally biased region" description="Basic residues" evidence="1">
    <location>
        <begin position="699"/>
        <end position="709"/>
    </location>
</feature>
<dbReference type="EMBL" id="SHOA02000069">
    <property type="protein sequence ID" value="TDH70874.1"/>
    <property type="molecule type" value="Genomic_DNA"/>
</dbReference>
<proteinExistence type="predicted"/>
<sequence length="745" mass="85600">MIEGRRRMKQMQGLLLLARLDEFPARRHHVEKIKLQRVTVMLQPQMLQLTYSSLADQNMLCPLGRMDLHGARLEQVLDGFVIYEAGNTLCKKIKLTDKEKATTDAWFLAIYTAITEHERIPISKSEYTGHKFSAMLTSSLRDGHTKEMEFEISAQLLLHARPVDKPSISWKVWKTWSELQSFNDELRVSYGAHMAHIIFPRNRKRDSLFGDFRKKSLQEIKQQQLALFIEQVFQMPEISTQPLFIEKLKEFLGFDSFFEIVNNENGQKYSNATASADPLHNSPLSIFAATELYKKPLDNELQGISLAAAESVKSNSDENFSQYCDNTDLDRTSPSLLRKFSFAASEEEEENFVSVIPETESKAMKKLHKKIVQTVRELVSYEEERVQEFQDQTKDFGRNKLSAMEYCAFLHGALGAQESCKLIPEMARLLPGELKRKELMEARAVIWRRTCGRQRRRSKQISESGVFIKHREAQKQFDHVHSRMRPKSDGFSTVTLDSERVEPIKLPERSLMAKTRLIPAIDSENELDRQLNHTLPVIPSYRAQLADPRRHLNRRASFNSMFGETLRTTSIKEEHPEDSDAVNEDSEESILDQSRNLSKEPLSACRMSVMSEKVLSGPSVSKHRNSSSHEDEYYDSTEDDDENHLSGHSYSNRNRQGSGSREIQVVKGKSRNFGNSQSQLVFAESDDSHSDGEQGISHTRFRRSQRRASRKFDVDDKMGPANEEENPVLARLKKQGAVNFMMQLH</sequence>
<evidence type="ECO:0000313" key="4">
    <source>
        <dbReference type="EMBL" id="TDH70874.1"/>
    </source>
</evidence>
<feature type="region of interest" description="Disordered" evidence="1">
    <location>
        <begin position="683"/>
        <end position="724"/>
    </location>
</feature>
<keyword evidence="5" id="KW-1185">Reference proteome</keyword>
<feature type="domain" description="PX" evidence="2">
    <location>
        <begin position="169"/>
        <end position="246"/>
    </location>
</feature>
<evidence type="ECO:0000313" key="5">
    <source>
        <dbReference type="Proteomes" id="UP000294530"/>
    </source>
</evidence>
<evidence type="ECO:0000259" key="2">
    <source>
        <dbReference type="Pfam" id="PF00787"/>
    </source>
</evidence>
<feature type="compositionally biased region" description="Acidic residues" evidence="1">
    <location>
        <begin position="576"/>
        <end position="590"/>
    </location>
</feature>
<dbReference type="Pfam" id="PF23202">
    <property type="entry name" value="PAH_ZNF598"/>
    <property type="match status" value="1"/>
</dbReference>
<protein>
    <recommendedName>
        <fullName evidence="6">PX domain-containing protein</fullName>
    </recommendedName>
</protein>
<evidence type="ECO:0000256" key="1">
    <source>
        <dbReference type="SAM" id="MobiDB-lite"/>
    </source>
</evidence>
<organism evidence="4 5">
    <name type="scientific">Bremia lactucae</name>
    <name type="common">Lettuce downy mildew</name>
    <dbReference type="NCBI Taxonomy" id="4779"/>
    <lineage>
        <taxon>Eukaryota</taxon>
        <taxon>Sar</taxon>
        <taxon>Stramenopiles</taxon>
        <taxon>Oomycota</taxon>
        <taxon>Peronosporomycetes</taxon>
        <taxon>Peronosporales</taxon>
        <taxon>Peronosporaceae</taxon>
        <taxon>Bremia</taxon>
    </lineage>
</organism>
<feature type="region of interest" description="Disordered" evidence="1">
    <location>
        <begin position="613"/>
        <end position="662"/>
    </location>
</feature>
<accession>A0A976IGK4</accession>
<feature type="compositionally biased region" description="Polar residues" evidence="1">
    <location>
        <begin position="646"/>
        <end position="661"/>
    </location>
</feature>
<dbReference type="GO" id="GO:0035091">
    <property type="term" value="F:phosphatidylinositol binding"/>
    <property type="evidence" value="ECO:0007669"/>
    <property type="project" value="InterPro"/>
</dbReference>
<dbReference type="InterPro" id="IPR057634">
    <property type="entry name" value="PAH_ZNF598/HEL2"/>
</dbReference>
<dbReference type="Gene3D" id="3.30.1520.10">
    <property type="entry name" value="Phox-like domain"/>
    <property type="match status" value="1"/>
</dbReference>
<dbReference type="KEGG" id="blac:94347494"/>
<dbReference type="Proteomes" id="UP000294530">
    <property type="component" value="Unassembled WGS sequence"/>
</dbReference>
<feature type="domain" description="ZNF598/HEL2 PAH" evidence="3">
    <location>
        <begin position="367"/>
        <end position="442"/>
    </location>
</feature>
<name>A0A976IGK4_BRELC</name>
<reference evidence="4 5" key="1">
    <citation type="journal article" date="2021" name="Genome Biol.">
        <title>AFLAP: assembly-free linkage analysis pipeline using k-mers from genome sequencing data.</title>
        <authorList>
            <person name="Fletcher K."/>
            <person name="Zhang L."/>
            <person name="Gil J."/>
            <person name="Han R."/>
            <person name="Cavanaugh K."/>
            <person name="Michelmore R."/>
        </authorList>
    </citation>
    <scope>NUCLEOTIDE SEQUENCE [LARGE SCALE GENOMIC DNA]</scope>
    <source>
        <strain evidence="4 5">SF5</strain>
    </source>
</reference>
<dbReference type="Pfam" id="PF00787">
    <property type="entry name" value="PX"/>
    <property type="match status" value="1"/>
</dbReference>
<dbReference type="OrthoDB" id="124979at2759"/>
<dbReference type="InterPro" id="IPR001683">
    <property type="entry name" value="PX_dom"/>
</dbReference>
<dbReference type="SUPFAM" id="SSF64268">
    <property type="entry name" value="PX domain"/>
    <property type="match status" value="1"/>
</dbReference>
<dbReference type="InterPro" id="IPR036871">
    <property type="entry name" value="PX_dom_sf"/>
</dbReference>
<evidence type="ECO:0008006" key="6">
    <source>
        <dbReference type="Google" id="ProtNLM"/>
    </source>
</evidence>
<evidence type="ECO:0000259" key="3">
    <source>
        <dbReference type="Pfam" id="PF23202"/>
    </source>
</evidence>
<dbReference type="GeneID" id="94347494"/>